<feature type="region of interest" description="Disordered" evidence="2">
    <location>
        <begin position="1178"/>
        <end position="1200"/>
    </location>
</feature>
<dbReference type="STRING" id="1157962.A0A250X6N0"/>
<feature type="coiled-coil region" evidence="1">
    <location>
        <begin position="1660"/>
        <end position="1687"/>
    </location>
</feature>
<feature type="compositionally biased region" description="Low complexity" evidence="2">
    <location>
        <begin position="316"/>
        <end position="346"/>
    </location>
</feature>
<keyword evidence="5" id="KW-1185">Reference proteome</keyword>
<protein>
    <recommendedName>
        <fullName evidence="3">C2 NT-type domain-containing protein</fullName>
    </recommendedName>
</protein>
<dbReference type="EMBL" id="BEGY01000033">
    <property type="protein sequence ID" value="GAX78579.1"/>
    <property type="molecule type" value="Genomic_DNA"/>
</dbReference>
<dbReference type="Pfam" id="PF10358">
    <property type="entry name" value="NT-C2"/>
    <property type="match status" value="1"/>
</dbReference>
<evidence type="ECO:0000256" key="2">
    <source>
        <dbReference type="SAM" id="MobiDB-lite"/>
    </source>
</evidence>
<feature type="compositionally biased region" description="Low complexity" evidence="2">
    <location>
        <begin position="517"/>
        <end position="531"/>
    </location>
</feature>
<feature type="compositionally biased region" description="Low complexity" evidence="2">
    <location>
        <begin position="238"/>
        <end position="258"/>
    </location>
</feature>
<evidence type="ECO:0000313" key="5">
    <source>
        <dbReference type="Proteomes" id="UP000232323"/>
    </source>
</evidence>
<keyword evidence="1" id="KW-0175">Coiled coil</keyword>
<feature type="compositionally biased region" description="Low complexity" evidence="2">
    <location>
        <begin position="1606"/>
        <end position="1623"/>
    </location>
</feature>
<dbReference type="InterPro" id="IPR019448">
    <property type="entry name" value="NT-C2"/>
</dbReference>
<feature type="compositionally biased region" description="Acidic residues" evidence="2">
    <location>
        <begin position="221"/>
        <end position="234"/>
    </location>
</feature>
<feature type="compositionally biased region" description="Polar residues" evidence="2">
    <location>
        <begin position="385"/>
        <end position="417"/>
    </location>
</feature>
<feature type="compositionally biased region" description="Low complexity" evidence="2">
    <location>
        <begin position="601"/>
        <end position="620"/>
    </location>
</feature>
<feature type="region of interest" description="Disordered" evidence="2">
    <location>
        <begin position="155"/>
        <end position="620"/>
    </location>
</feature>
<feature type="compositionally biased region" description="Low complexity" evidence="2">
    <location>
        <begin position="1724"/>
        <end position="1736"/>
    </location>
</feature>
<feature type="compositionally biased region" description="Basic and acidic residues" evidence="2">
    <location>
        <begin position="2431"/>
        <end position="2441"/>
    </location>
</feature>
<feature type="compositionally biased region" description="Acidic residues" evidence="2">
    <location>
        <begin position="849"/>
        <end position="859"/>
    </location>
</feature>
<feature type="compositionally biased region" description="Low complexity" evidence="2">
    <location>
        <begin position="1630"/>
        <end position="1644"/>
    </location>
</feature>
<feature type="domain" description="C2 NT-type" evidence="3">
    <location>
        <begin position="13"/>
        <end position="152"/>
    </location>
</feature>
<feature type="compositionally biased region" description="Polar residues" evidence="2">
    <location>
        <begin position="259"/>
        <end position="269"/>
    </location>
</feature>
<feature type="compositionally biased region" description="Basic and acidic residues" evidence="2">
    <location>
        <begin position="369"/>
        <end position="379"/>
    </location>
</feature>
<dbReference type="PANTHER" id="PTHR45615:SF40">
    <property type="entry name" value="MYOSIN HEAVY CHAIN, NON-MUSCLE"/>
    <property type="match status" value="1"/>
</dbReference>
<dbReference type="Proteomes" id="UP000232323">
    <property type="component" value="Unassembled WGS sequence"/>
</dbReference>
<feature type="compositionally biased region" description="Basic and acidic residues" evidence="2">
    <location>
        <begin position="178"/>
        <end position="193"/>
    </location>
</feature>
<feature type="coiled-coil region" evidence="1">
    <location>
        <begin position="2103"/>
        <end position="2151"/>
    </location>
</feature>
<feature type="coiled-coil region" evidence="1">
    <location>
        <begin position="643"/>
        <end position="684"/>
    </location>
</feature>
<feature type="coiled-coil region" evidence="1">
    <location>
        <begin position="871"/>
        <end position="912"/>
    </location>
</feature>
<feature type="region of interest" description="Disordered" evidence="2">
    <location>
        <begin position="1097"/>
        <end position="1124"/>
    </location>
</feature>
<evidence type="ECO:0000259" key="3">
    <source>
        <dbReference type="PROSITE" id="PS51840"/>
    </source>
</evidence>
<feature type="coiled-coil region" evidence="1">
    <location>
        <begin position="2050"/>
        <end position="2077"/>
    </location>
</feature>
<reference evidence="4 5" key="1">
    <citation type="submission" date="2017-08" db="EMBL/GenBank/DDBJ databases">
        <title>Acidophilic green algal genome provides insights into adaptation to an acidic environment.</title>
        <authorList>
            <person name="Hirooka S."/>
            <person name="Hirose Y."/>
            <person name="Kanesaki Y."/>
            <person name="Higuchi S."/>
            <person name="Fujiwara T."/>
            <person name="Onuma R."/>
            <person name="Era A."/>
            <person name="Ohbayashi R."/>
            <person name="Uzuka A."/>
            <person name="Nozaki H."/>
            <person name="Yoshikawa H."/>
            <person name="Miyagishima S.Y."/>
        </authorList>
    </citation>
    <scope>NUCLEOTIDE SEQUENCE [LARGE SCALE GENOMIC DNA]</scope>
    <source>
        <strain evidence="4 5">NIES-2499</strain>
    </source>
</reference>
<dbReference type="GO" id="GO:0032982">
    <property type="term" value="C:myosin filament"/>
    <property type="evidence" value="ECO:0007669"/>
    <property type="project" value="TreeGrafter"/>
</dbReference>
<feature type="compositionally biased region" description="Polar residues" evidence="2">
    <location>
        <begin position="1953"/>
        <end position="1968"/>
    </location>
</feature>
<feature type="region of interest" description="Disordered" evidence="2">
    <location>
        <begin position="1014"/>
        <end position="1033"/>
    </location>
</feature>
<evidence type="ECO:0000313" key="4">
    <source>
        <dbReference type="EMBL" id="GAX78579.1"/>
    </source>
</evidence>
<feature type="region of interest" description="Disordered" evidence="2">
    <location>
        <begin position="828"/>
        <end position="864"/>
    </location>
</feature>
<organism evidence="4 5">
    <name type="scientific">Chlamydomonas eustigma</name>
    <dbReference type="NCBI Taxonomy" id="1157962"/>
    <lineage>
        <taxon>Eukaryota</taxon>
        <taxon>Viridiplantae</taxon>
        <taxon>Chlorophyta</taxon>
        <taxon>core chlorophytes</taxon>
        <taxon>Chlorophyceae</taxon>
        <taxon>CS clade</taxon>
        <taxon>Chlamydomonadales</taxon>
        <taxon>Chlamydomonadaceae</taxon>
        <taxon>Chlamydomonas</taxon>
    </lineage>
</organism>
<feature type="coiled-coil region" evidence="1">
    <location>
        <begin position="1479"/>
        <end position="1530"/>
    </location>
</feature>
<comment type="caution">
    <text evidence="4">The sequence shown here is derived from an EMBL/GenBank/DDBJ whole genome shotgun (WGS) entry which is preliminary data.</text>
</comment>
<evidence type="ECO:0000256" key="1">
    <source>
        <dbReference type="SAM" id="Coils"/>
    </source>
</evidence>
<dbReference type="GO" id="GO:0005737">
    <property type="term" value="C:cytoplasm"/>
    <property type="evidence" value="ECO:0007669"/>
    <property type="project" value="TreeGrafter"/>
</dbReference>
<dbReference type="OrthoDB" id="540141at2759"/>
<feature type="coiled-coil region" evidence="1">
    <location>
        <begin position="1209"/>
        <end position="1369"/>
    </location>
</feature>
<name>A0A250X6N0_9CHLO</name>
<feature type="region of interest" description="Disordered" evidence="2">
    <location>
        <begin position="2415"/>
        <end position="2441"/>
    </location>
</feature>
<feature type="region of interest" description="Disordered" evidence="2">
    <location>
        <begin position="1599"/>
        <end position="1649"/>
    </location>
</feature>
<sequence>MFSLKKFGRGIGLSKGGDTGIKYNIDVQVVSVDGLPDAVKKCRVVMARGAKISMTDVKDTRAGTATFKQTLTQVSTIQKKGDDYENKEFTFKVQVPGSSMKDDFMTIGKADIDMADFVDDQLCQQNRGLAMQFKVGLSKPTGVVRLIITTKPLGRAASEDDGMTEVSGVTGLTSEAGNQRREEQDLKGFDDKKSKKSQSSKRGEEASSARKQLPSTKEEDSHPEEEKEEEEEEVQTVPTKPATRAKAAAAAATAPSASNSRKVQDQPSSFEDPGSFAKKKAPALKKKPVYEDDDDDISPMNSDLDDSPQRPVPSYKAQSGAATVAASAASSGASGSKSKSLLGLMKPKSKQVEAPAPEPPKPSRPLQPSKEEQQEEFSKGRAALFSTTPSTAASGKKGSSTVNVPTGTTVKRGSSNRASEIQDEEEEEARAAAPYASTSKGSVNKAMATKATSKPSVPPDAEDEEDEDAMRNSLLSAPAKKGMKVPKTAPRAATVEAEEDEEPSPRQKASTSKGASKRATVAASAAAVIATMDEQGEEDEDVSRAALFSAPSKKKTAAAAAAGKKTLDGMPVAAMRKQPSKSAGAAASQALSYEEGEEQTAVAASTSAPSKSSTLKSAAAASASMGGAALGVAVGRGREAAGNDQSQAELEQLRIQVSELQQKLEASQQREAKLTRQLDEMDVDPQELFTQMHEMEHQHASQIKDAEEHIAMLEYQLKNGGQGGGGQESSAELEEREAAIAEREAAVAEREAAVQEREAAVSEREMEMEAREVAMSAERRKLAADLVASKARIDEANKMADESMILAVQHSQEKKAMAEEIENLKAQLAAESSHAETSHSKGRSGYGADDYDDDHDDPYDNAGGASHAAQLTALQTQLEQLQLENAELTKQCDSVRVEAQQLLDELQEFLSEQLSSREFKGGLTFLGGLPAAVAALLDQYNRAIQESQTLRSKVSSMALDAEAARALETSLQAAHEQLQSLQAQQAERESTQKEASSSTAADIESIDSSSILSGVVQGSDSGAKEGQQQGRTSWGAEKEALLAQVSELQAQVVELQQADTIISEWSAYADSLVAERDAIRHQLEEAQAAAAANVSAGTALQADREPDEEAVSSSAPDTHWDAGGSHVVAENVAESESRELEALHMAHAELLISMEEVQHALEEAEARIQVLEQELEAARHSRGNQGTKMEASEKTETGAEEDAGAMLELEEERRKCGELEALHEGLVEQYNVLKDQYESLVQELNQTSVQHDEAVMELNQLKMEYDQLQVHRDQLQAKHEQVVLELEGLREAHEGVLQDHRELKEMHAGLVQQYGRAMEDLESLQQEHDELLQQHISMQQKEGELREGHESLLREYDEMCRRQEEATAQAVPFPAAATAAAAAAGLTLPPNSALHLDPTHAILAYGRSNEPVSSEPAAPGALAGQDWDHMFFSDQDQDPMLGYSGQHQTEQVLHYLDDPADASSQSAGYYVGVQQEQAGAGLQLELEELQWKYKKLQDNVEALQQQLLEALSLQQELEEARAELVQLREGRRFEMAGLDVTSLAVTADMEHGSLQSSERIGADEQDSGLKVELDVNNSSLLLDRVNRLSSAGGYPLLRPLEERRSSSSNVSTSSSNPGTSNSSRGARLTRPPSSSGASSNRGSAATPVIPDLRGASFYDVTALQQERESLRAEVRELKLKLQECEGVAHERDELVGEVERLMARLAAVELLKAGPQSDRRKKGLLGSSRGGSSSSSMADTKHVNNSSSGSSVIVEEGGAAAAAAAGWGSRIPAASYIVMYEDSFHGSPSHIVTGTAAAPTAAGFTAAALDPASESGFEHPRSESPSIISTAMSTAGLLSQHEDFATLSELKNKLSLLTAWRGNAETTLLALQSELQIVKLDRDEALQACAAAKKQAAKAEARAAAAAAAREKHSPDAARAEGAVASQSAVSSVGSFSRYSLPHDLGGRPTYITAASSSTTGAQQGSRSTLEELSRMRDELLSVAAVVFATRRTLAGCLALMSAVEAASSHQVQEGQALDVAVIKMKDEALNLFQELQRQARNTTKYESQVQAASQRVTELEHAMEQLQLENQRLLAFSSVEQSSSLQAAYDKLPYGTDSSLSLSAMEQQLSVAEQEVADLHDLLGRMGREKQQLAAEVQDLEIAVAAARKDFSEAVTVFEAASGMKAQDVLSKDLIRKAKRMSQDGLDRKGGRSKSRSRGGRAMDMNEEDTLDDDDPAAARRAAREKALLQRDLTHLQNENVDLAAKVEKLEAMLDDLEAQLHQSTQLQEATEAELEEMREKLKQTEAELSASMAAAAAATYKKGSEVSASEASYRRDIQQLQDHVSDLELQLRHLSLDKTALEADLQEAKSKESVGGAAAAGGDAAAAASALAKYNKLKERYKMLEETSQEEIDELADQLQEAQDHIKELEAEVSALQKQSSSGRSRGGNSRELEEVREERDRLVNQLVAKQMELAQMSEDEAMLKRELTRAKEVNLKLAAKMTKLEAEVFANKAAAGRK</sequence>
<feature type="coiled-coil region" evidence="1">
    <location>
        <begin position="1882"/>
        <end position="1909"/>
    </location>
</feature>
<accession>A0A250X6N0</accession>
<dbReference type="GO" id="GO:0016460">
    <property type="term" value="C:myosin II complex"/>
    <property type="evidence" value="ECO:0007669"/>
    <property type="project" value="TreeGrafter"/>
</dbReference>
<proteinExistence type="predicted"/>
<feature type="region of interest" description="Disordered" evidence="2">
    <location>
        <begin position="718"/>
        <end position="738"/>
    </location>
</feature>
<gene>
    <name evidence="4" type="ORF">CEUSTIGMA_g6018.t1</name>
</gene>
<feature type="region of interest" description="Disordered" evidence="2">
    <location>
        <begin position="1716"/>
        <end position="1750"/>
    </location>
</feature>
<dbReference type="PANTHER" id="PTHR45615">
    <property type="entry name" value="MYOSIN HEAVY CHAIN, NON-MUSCLE"/>
    <property type="match status" value="1"/>
</dbReference>
<feature type="compositionally biased region" description="Polar residues" evidence="2">
    <location>
        <begin position="1016"/>
        <end position="1032"/>
    </location>
</feature>
<feature type="region of interest" description="Disordered" evidence="2">
    <location>
        <begin position="2181"/>
        <end position="2220"/>
    </location>
</feature>
<dbReference type="GO" id="GO:0051015">
    <property type="term" value="F:actin filament binding"/>
    <property type="evidence" value="ECO:0007669"/>
    <property type="project" value="TreeGrafter"/>
</dbReference>
<feature type="compositionally biased region" description="Pro residues" evidence="2">
    <location>
        <begin position="356"/>
        <end position="365"/>
    </location>
</feature>
<dbReference type="GO" id="GO:0000146">
    <property type="term" value="F:microfilament motor activity"/>
    <property type="evidence" value="ECO:0007669"/>
    <property type="project" value="TreeGrafter"/>
</dbReference>
<feature type="compositionally biased region" description="Acidic residues" evidence="2">
    <location>
        <begin position="2206"/>
        <end position="2217"/>
    </location>
</feature>
<feature type="region of interest" description="Disordered" evidence="2">
    <location>
        <begin position="1951"/>
        <end position="1971"/>
    </location>
</feature>
<feature type="coiled-coil region" evidence="1">
    <location>
        <begin position="1038"/>
        <end position="1089"/>
    </location>
</feature>
<feature type="compositionally biased region" description="Basic and acidic residues" evidence="2">
    <location>
        <begin position="2181"/>
        <end position="2191"/>
    </location>
</feature>
<feature type="compositionally biased region" description="Basic residues" evidence="2">
    <location>
        <begin position="277"/>
        <end position="287"/>
    </location>
</feature>
<dbReference type="PROSITE" id="PS51840">
    <property type="entry name" value="C2_NT"/>
    <property type="match status" value="1"/>
</dbReference>
<feature type="region of interest" description="Disordered" evidence="2">
    <location>
        <begin position="981"/>
        <end position="1002"/>
    </location>
</feature>